<sequence>MSTVFIVTGAARGIGAVVVKKLLQLNHQIIGIDLQPDSQKWEVIQQLNTSEQQNFYAISHDIAQTNSLITKIQQSPWAEQPIIGLVNAAGILEMGSLLETTEAQWQHNLAVNFMGPALLSQWVAQQMIPHKEGAIVSISSNAALIPRMNMGLYATTKATVSHYFKNLALELAPHGIRCNLVLPGSTLTQMQKQLWTDDQPPAGIVEGNLEQYRNGIPLRKIAEPEDVANAILFLLSDQAKQITMHELVVDGGATLGV</sequence>
<dbReference type="PRINTS" id="PR00080">
    <property type="entry name" value="SDRFAMILY"/>
</dbReference>
<dbReference type="Proteomes" id="UP000076276">
    <property type="component" value="Unassembled WGS sequence"/>
</dbReference>
<dbReference type="GO" id="GO:0019290">
    <property type="term" value="P:siderophore biosynthetic process"/>
    <property type="evidence" value="ECO:0007669"/>
    <property type="project" value="InterPro"/>
</dbReference>
<name>A0A151Y406_9GAMM</name>
<dbReference type="AlphaFoldDB" id="A0A151Y406"/>
<dbReference type="SUPFAM" id="SSF51735">
    <property type="entry name" value="NAD(P)-binding Rossmann-fold domains"/>
    <property type="match status" value="1"/>
</dbReference>
<keyword evidence="4" id="KW-1185">Reference proteome</keyword>
<protein>
    <submittedName>
        <fullName evidence="3">SDR family oxidoreductase</fullName>
    </submittedName>
</protein>
<dbReference type="STRING" id="1806892.AZH43_07865"/>
<dbReference type="PANTHER" id="PTHR43639">
    <property type="entry name" value="OXIDOREDUCTASE, SHORT-CHAIN DEHYDROGENASE/REDUCTASE FAMILY (AFU_ORTHOLOGUE AFUA_5G02870)"/>
    <property type="match status" value="1"/>
</dbReference>
<comment type="caution">
    <text evidence="3">The sequence shown here is derived from an EMBL/GenBank/DDBJ whole genome shotgun (WGS) entry which is preliminary data.</text>
</comment>
<proteinExistence type="inferred from homology"/>
<dbReference type="PRINTS" id="PR01397">
    <property type="entry name" value="DHBDHDRGNASE"/>
</dbReference>
<dbReference type="InterPro" id="IPR002347">
    <property type="entry name" value="SDR_fam"/>
</dbReference>
<dbReference type="GO" id="GO:0008667">
    <property type="term" value="F:2,3-dihydro-2,3-dihydroxybenzoate dehydrogenase activity"/>
    <property type="evidence" value="ECO:0007669"/>
    <property type="project" value="InterPro"/>
</dbReference>
<dbReference type="InterPro" id="IPR036291">
    <property type="entry name" value="NAD(P)-bd_dom_sf"/>
</dbReference>
<reference evidence="3 4" key="1">
    <citation type="submission" date="2016-03" db="EMBL/GenBank/DDBJ databases">
        <title>Acinetobacter genomospecies 28 strain ANC 4149.</title>
        <authorList>
            <person name="Radolfova-Krizova L."/>
            <person name="Nemec A."/>
        </authorList>
    </citation>
    <scope>NUCLEOTIDE SEQUENCE [LARGE SCALE GENOMIC DNA]</scope>
    <source>
        <strain evidence="3 4">ANC 4149</strain>
    </source>
</reference>
<keyword evidence="2" id="KW-0560">Oxidoreductase</keyword>
<dbReference type="Pfam" id="PF13561">
    <property type="entry name" value="adh_short_C2"/>
    <property type="match status" value="1"/>
</dbReference>
<dbReference type="OrthoDB" id="9803333at2"/>
<gene>
    <name evidence="3" type="ORF">AZH43_07865</name>
</gene>
<dbReference type="InterPro" id="IPR003560">
    <property type="entry name" value="DHB_DH"/>
</dbReference>
<organism evidence="3 4">
    <name type="scientific">Acinetobacter pragensis</name>
    <dbReference type="NCBI Taxonomy" id="1806892"/>
    <lineage>
        <taxon>Bacteria</taxon>
        <taxon>Pseudomonadati</taxon>
        <taxon>Pseudomonadota</taxon>
        <taxon>Gammaproteobacteria</taxon>
        <taxon>Moraxellales</taxon>
        <taxon>Moraxellaceae</taxon>
        <taxon>Acinetobacter</taxon>
    </lineage>
</organism>
<dbReference type="FunFam" id="3.40.50.720:FF:000084">
    <property type="entry name" value="Short-chain dehydrogenase reductase"/>
    <property type="match status" value="1"/>
</dbReference>
<evidence type="ECO:0000256" key="2">
    <source>
        <dbReference type="ARBA" id="ARBA00023002"/>
    </source>
</evidence>
<dbReference type="PANTHER" id="PTHR43639:SF1">
    <property type="entry name" value="SHORT-CHAIN DEHYDROGENASE_REDUCTASE FAMILY PROTEIN"/>
    <property type="match status" value="1"/>
</dbReference>
<evidence type="ECO:0000256" key="1">
    <source>
        <dbReference type="ARBA" id="ARBA00006484"/>
    </source>
</evidence>
<dbReference type="EMBL" id="LUAW01000013">
    <property type="protein sequence ID" value="KYQ72763.1"/>
    <property type="molecule type" value="Genomic_DNA"/>
</dbReference>
<evidence type="ECO:0000313" key="3">
    <source>
        <dbReference type="EMBL" id="KYQ72763.1"/>
    </source>
</evidence>
<dbReference type="RefSeq" id="WP_067667088.1">
    <property type="nucleotide sequence ID" value="NZ_CBCSIK010000008.1"/>
</dbReference>
<accession>A0A151Y406</accession>
<comment type="similarity">
    <text evidence="1">Belongs to the short-chain dehydrogenases/reductases (SDR) family.</text>
</comment>
<dbReference type="Gene3D" id="3.40.50.720">
    <property type="entry name" value="NAD(P)-binding Rossmann-like Domain"/>
    <property type="match status" value="1"/>
</dbReference>
<evidence type="ECO:0000313" key="4">
    <source>
        <dbReference type="Proteomes" id="UP000076276"/>
    </source>
</evidence>